<protein>
    <submittedName>
        <fullName evidence="2">Uncharacterized protein</fullName>
    </submittedName>
</protein>
<proteinExistence type="predicted"/>
<sequence>MFDKSSTANLKLRTLSKKEIIENCKLSQAYFEDEDVRKEIIQIKDALILKYFGIALLKLNKISSKNQTNPKFKIFDIAIVELLKYLGWKHLIEAHQNALLDRHRDSYRML</sequence>
<evidence type="ECO:0000313" key="2">
    <source>
        <dbReference type="WBParaSite" id="ES5_v2.g23034.t1"/>
    </source>
</evidence>
<organism evidence="1 2">
    <name type="scientific">Panagrolaimus sp. ES5</name>
    <dbReference type="NCBI Taxonomy" id="591445"/>
    <lineage>
        <taxon>Eukaryota</taxon>
        <taxon>Metazoa</taxon>
        <taxon>Ecdysozoa</taxon>
        <taxon>Nematoda</taxon>
        <taxon>Chromadorea</taxon>
        <taxon>Rhabditida</taxon>
        <taxon>Tylenchina</taxon>
        <taxon>Panagrolaimomorpha</taxon>
        <taxon>Panagrolaimoidea</taxon>
        <taxon>Panagrolaimidae</taxon>
        <taxon>Panagrolaimus</taxon>
    </lineage>
</organism>
<name>A0AC34G0D3_9BILA</name>
<evidence type="ECO:0000313" key="1">
    <source>
        <dbReference type="Proteomes" id="UP000887579"/>
    </source>
</evidence>
<dbReference type="WBParaSite" id="ES5_v2.g23034.t1">
    <property type="protein sequence ID" value="ES5_v2.g23034.t1"/>
    <property type="gene ID" value="ES5_v2.g23034"/>
</dbReference>
<accession>A0AC34G0D3</accession>
<reference evidence="2" key="1">
    <citation type="submission" date="2022-11" db="UniProtKB">
        <authorList>
            <consortium name="WormBaseParasite"/>
        </authorList>
    </citation>
    <scope>IDENTIFICATION</scope>
</reference>
<dbReference type="Proteomes" id="UP000887579">
    <property type="component" value="Unplaced"/>
</dbReference>